<organism evidence="1 2">
    <name type="scientific">Lachnoanaerobaculum saburreum DSM 3986</name>
    <dbReference type="NCBI Taxonomy" id="887325"/>
    <lineage>
        <taxon>Bacteria</taxon>
        <taxon>Bacillati</taxon>
        <taxon>Bacillota</taxon>
        <taxon>Clostridia</taxon>
        <taxon>Lachnospirales</taxon>
        <taxon>Lachnospiraceae</taxon>
        <taxon>Lachnoanaerobaculum</taxon>
    </lineage>
</organism>
<dbReference type="EMBL" id="AEPW01000101">
    <property type="protein sequence ID" value="EFU75527.1"/>
    <property type="molecule type" value="Genomic_DNA"/>
</dbReference>
<protein>
    <submittedName>
        <fullName evidence="1">Uncharacterized protein</fullName>
    </submittedName>
</protein>
<dbReference type="RefSeq" id="WP_008752317.1">
    <property type="nucleotide sequence ID" value="NZ_GL622296.1"/>
</dbReference>
<dbReference type="HOGENOM" id="CLU_1893578_0_0_9"/>
<sequence length="134" mass="15347">MKAKTVLFDKDKYCIYDYGGLAFNISYGIPVVDTTISLEFMHNIYKPLDFKGKFDVLYTYNILKGGKITATGVSARTGEKVTSVSKRAISKFQMSFGYIKTYYESDTQDWINDSYFHDVGDIPQKSNPYCTQIY</sequence>
<proteinExistence type="predicted"/>
<gene>
    <name evidence="1" type="ORF">HMPREF0381_2557</name>
</gene>
<name>E6LRH2_9FIRM</name>
<comment type="caution">
    <text evidence="1">The sequence shown here is derived from an EMBL/GenBank/DDBJ whole genome shotgun (WGS) entry which is preliminary data.</text>
</comment>
<dbReference type="AlphaFoldDB" id="E6LRH2"/>
<accession>E6LRH2</accession>
<dbReference type="Proteomes" id="UP000003434">
    <property type="component" value="Unassembled WGS sequence"/>
</dbReference>
<evidence type="ECO:0000313" key="1">
    <source>
        <dbReference type="EMBL" id="EFU75527.1"/>
    </source>
</evidence>
<evidence type="ECO:0000313" key="2">
    <source>
        <dbReference type="Proteomes" id="UP000003434"/>
    </source>
</evidence>
<reference evidence="1 2" key="1">
    <citation type="submission" date="2010-12" db="EMBL/GenBank/DDBJ databases">
        <authorList>
            <person name="Muzny D."/>
            <person name="Qin X."/>
            <person name="Deng J."/>
            <person name="Jiang H."/>
            <person name="Liu Y."/>
            <person name="Qu J."/>
            <person name="Song X.-Z."/>
            <person name="Zhang L."/>
            <person name="Thornton R."/>
            <person name="Coyle M."/>
            <person name="Francisco L."/>
            <person name="Jackson L."/>
            <person name="Javaid M."/>
            <person name="Korchina V."/>
            <person name="Kovar C."/>
            <person name="Mata R."/>
            <person name="Mathew T."/>
            <person name="Ngo R."/>
            <person name="Nguyen L."/>
            <person name="Nguyen N."/>
            <person name="Okwuonu G."/>
            <person name="Ongeri F."/>
            <person name="Pham C."/>
            <person name="Simmons D."/>
            <person name="Wilczek-Boney K."/>
            <person name="Hale W."/>
            <person name="Jakkamsetti A."/>
            <person name="Pham P."/>
            <person name="Ruth R."/>
            <person name="San Lucas F."/>
            <person name="Warren J."/>
            <person name="Zhang J."/>
            <person name="Zhao Z."/>
            <person name="Zhou C."/>
            <person name="Zhu D."/>
            <person name="Lee S."/>
            <person name="Bess C."/>
            <person name="Blankenburg K."/>
            <person name="Forbes L."/>
            <person name="Fu Q."/>
            <person name="Gubbala S."/>
            <person name="Hirani K."/>
            <person name="Jayaseelan J.C."/>
            <person name="Lara F."/>
            <person name="Munidasa M."/>
            <person name="Palculict T."/>
            <person name="Patil S."/>
            <person name="Pu L.-L."/>
            <person name="Saada N."/>
            <person name="Tang L."/>
            <person name="Weissenberger G."/>
            <person name="Zhu Y."/>
            <person name="Hemphill L."/>
            <person name="Shang Y."/>
            <person name="Youmans B."/>
            <person name="Ayvaz T."/>
            <person name="Ross M."/>
            <person name="Santibanez J."/>
            <person name="Aqrawi P."/>
            <person name="Gross S."/>
            <person name="Joshi V."/>
            <person name="Fowler G."/>
            <person name="Nazareth L."/>
            <person name="Reid J."/>
            <person name="Worley K."/>
            <person name="Petrosino J."/>
            <person name="Highlander S."/>
            <person name="Gibbs R."/>
        </authorList>
    </citation>
    <scope>NUCLEOTIDE SEQUENCE [LARGE SCALE GENOMIC DNA]</scope>
    <source>
        <strain evidence="1 2">DSM 3986</strain>
    </source>
</reference>